<reference evidence="1" key="1">
    <citation type="submission" date="2023-10" db="EMBL/GenBank/DDBJ databases">
        <authorList>
            <person name="Domelevo Entfellner J.-B."/>
        </authorList>
    </citation>
    <scope>NUCLEOTIDE SEQUENCE</scope>
</reference>
<protein>
    <submittedName>
        <fullName evidence="1">Uncharacterized protein</fullName>
    </submittedName>
</protein>
<proteinExistence type="predicted"/>
<gene>
    <name evidence="1" type="ORF">AYBTSS11_LOCUS15954</name>
</gene>
<evidence type="ECO:0000313" key="1">
    <source>
        <dbReference type="EMBL" id="CAJ1955110.1"/>
    </source>
</evidence>
<dbReference type="AlphaFoldDB" id="A0AA86VKW1"/>
<name>A0AA86VKW1_9FABA</name>
<accession>A0AA86VKW1</accession>
<dbReference type="Proteomes" id="UP001189624">
    <property type="component" value="Chromosome 5"/>
</dbReference>
<dbReference type="Gramene" id="rna-AYBTSS11_LOCUS15954">
    <property type="protein sequence ID" value="CAJ1955110.1"/>
    <property type="gene ID" value="gene-AYBTSS11_LOCUS15954"/>
</dbReference>
<sequence>MEKNRQQVEMGSIEESSRHHKAKEWMHLIGLYSSHLASWLPPHMQRQKLLSVMPSNLPSSTKPNSKFMFHNCMVLLRIALRLHMTYMERVQAKSAIYTCTGVEMLVGYWSQ</sequence>
<keyword evidence="2" id="KW-1185">Reference proteome</keyword>
<evidence type="ECO:0000313" key="2">
    <source>
        <dbReference type="Proteomes" id="UP001189624"/>
    </source>
</evidence>
<dbReference type="EMBL" id="OY731402">
    <property type="protein sequence ID" value="CAJ1955110.1"/>
    <property type="molecule type" value="Genomic_DNA"/>
</dbReference>
<organism evidence="1 2">
    <name type="scientific">Sphenostylis stenocarpa</name>
    <dbReference type="NCBI Taxonomy" id="92480"/>
    <lineage>
        <taxon>Eukaryota</taxon>
        <taxon>Viridiplantae</taxon>
        <taxon>Streptophyta</taxon>
        <taxon>Embryophyta</taxon>
        <taxon>Tracheophyta</taxon>
        <taxon>Spermatophyta</taxon>
        <taxon>Magnoliopsida</taxon>
        <taxon>eudicotyledons</taxon>
        <taxon>Gunneridae</taxon>
        <taxon>Pentapetalae</taxon>
        <taxon>rosids</taxon>
        <taxon>fabids</taxon>
        <taxon>Fabales</taxon>
        <taxon>Fabaceae</taxon>
        <taxon>Papilionoideae</taxon>
        <taxon>50 kb inversion clade</taxon>
        <taxon>NPAAA clade</taxon>
        <taxon>indigoferoid/millettioid clade</taxon>
        <taxon>Phaseoleae</taxon>
        <taxon>Sphenostylis</taxon>
    </lineage>
</organism>